<dbReference type="InterPro" id="IPR000304">
    <property type="entry name" value="Pyrroline-COOH_reductase"/>
</dbReference>
<dbReference type="InterPro" id="IPR036291">
    <property type="entry name" value="NAD(P)-bd_dom_sf"/>
</dbReference>
<dbReference type="GO" id="GO:0004735">
    <property type="term" value="F:pyrroline-5-carboxylate reductase activity"/>
    <property type="evidence" value="ECO:0007669"/>
    <property type="project" value="InterPro"/>
</dbReference>
<keyword evidence="5" id="KW-1185">Reference proteome</keyword>
<comment type="similarity">
    <text evidence="1">Belongs to the pyrroline-5-carboxylate reductase family.</text>
</comment>
<dbReference type="AlphaFoldDB" id="A0A3G1KSV7"/>
<dbReference type="OrthoDB" id="9805754at2"/>
<dbReference type="PANTHER" id="PTHR11645:SF13">
    <property type="entry name" value="PYRROLINE-5-CARBOXYLATE REDUCTASE CATALYTIC N-TERMINAL DOMAIN-CONTAINING PROTEIN"/>
    <property type="match status" value="1"/>
</dbReference>
<dbReference type="PIRSF" id="PIRSF000193">
    <property type="entry name" value="Pyrrol-5-carb_rd"/>
    <property type="match status" value="1"/>
</dbReference>
<evidence type="ECO:0000256" key="1">
    <source>
        <dbReference type="ARBA" id="ARBA00005525"/>
    </source>
</evidence>
<dbReference type="PANTHER" id="PTHR11645">
    <property type="entry name" value="PYRROLINE-5-CARBOXYLATE REDUCTASE"/>
    <property type="match status" value="1"/>
</dbReference>
<accession>A0A3G1KSV7</accession>
<feature type="binding site" evidence="2">
    <location>
        <position position="57"/>
    </location>
    <ligand>
        <name>NADPH</name>
        <dbReference type="ChEBI" id="CHEBI:57783"/>
    </ligand>
</feature>
<evidence type="ECO:0000259" key="3">
    <source>
        <dbReference type="Pfam" id="PF03807"/>
    </source>
</evidence>
<protein>
    <recommendedName>
        <fullName evidence="3">Pyrroline-5-carboxylate reductase catalytic N-terminal domain-containing protein</fullName>
    </recommendedName>
</protein>
<organism evidence="4 5">
    <name type="scientific">Formimonas warabiya</name>
    <dbReference type="NCBI Taxonomy" id="1761012"/>
    <lineage>
        <taxon>Bacteria</taxon>
        <taxon>Bacillati</taxon>
        <taxon>Bacillota</taxon>
        <taxon>Clostridia</taxon>
        <taxon>Eubacteriales</taxon>
        <taxon>Peptococcaceae</taxon>
        <taxon>Candidatus Formimonas</taxon>
    </lineage>
</organism>
<feature type="domain" description="Pyrroline-5-carboxylate reductase catalytic N-terminal" evidence="3">
    <location>
        <begin position="5"/>
        <end position="95"/>
    </location>
</feature>
<dbReference type="InterPro" id="IPR028939">
    <property type="entry name" value="P5C_Rdtase_cat_N"/>
</dbReference>
<proteinExistence type="inferred from homology"/>
<keyword evidence="2" id="KW-0521">NADP</keyword>
<evidence type="ECO:0000313" key="4">
    <source>
        <dbReference type="EMBL" id="ATW25507.1"/>
    </source>
</evidence>
<sequence>MGRDIGFIGTGVITSALVTGFCSGGDLEHRIYLSPRNALRAAQLADKFPNVTVAGSNQEVLDRSEWVVLAVVPKCAEEIIRPLSFRQDHRVINLMSDRKLAEIARWIGKTRTLVHMVPLPFASRRIGPIAICPNNRDVAELFAPLGEIVGVDDMREIQVLAAITGLMSTYYTFLWEVVKWGEREGLSRKESTDYTTAFFEALSFQARHYQEGDLGCLAGEMTPGGLNEMAVRTIEEQGGFELWVRALDPVLARLRK</sequence>
<dbReference type="Gene3D" id="3.40.50.720">
    <property type="entry name" value="NAD(P)-binding Rossmann-like Domain"/>
    <property type="match status" value="1"/>
</dbReference>
<gene>
    <name evidence="4" type="ORF">DCMF_12650</name>
</gene>
<dbReference type="SUPFAM" id="SSF51735">
    <property type="entry name" value="NAD(P)-binding Rossmann-fold domains"/>
    <property type="match status" value="1"/>
</dbReference>
<feature type="binding site" evidence="2">
    <location>
        <begin position="70"/>
        <end position="73"/>
    </location>
    <ligand>
        <name>NADP(+)</name>
        <dbReference type="ChEBI" id="CHEBI:58349"/>
    </ligand>
</feature>
<dbReference type="RefSeq" id="WP_148134764.1">
    <property type="nucleotide sequence ID" value="NZ_CP017634.1"/>
</dbReference>
<reference evidence="4 5" key="1">
    <citation type="submission" date="2016-10" db="EMBL/GenBank/DDBJ databases">
        <title>Complete Genome Sequence of Peptococcaceae strain DCMF.</title>
        <authorList>
            <person name="Edwards R.J."/>
            <person name="Holland S.I."/>
            <person name="Deshpande N.P."/>
            <person name="Wong Y.K."/>
            <person name="Ertan H."/>
            <person name="Manefield M."/>
            <person name="Russell T.L."/>
            <person name="Lee M.J."/>
        </authorList>
    </citation>
    <scope>NUCLEOTIDE SEQUENCE [LARGE SCALE GENOMIC DNA]</scope>
    <source>
        <strain evidence="4 5">DCMF</strain>
    </source>
</reference>
<dbReference type="Proteomes" id="UP000323521">
    <property type="component" value="Chromosome"/>
</dbReference>
<name>A0A3G1KSV7_FORW1</name>
<dbReference type="KEGG" id="fwa:DCMF_12650"/>
<evidence type="ECO:0000313" key="5">
    <source>
        <dbReference type="Proteomes" id="UP000323521"/>
    </source>
</evidence>
<evidence type="ECO:0000256" key="2">
    <source>
        <dbReference type="PIRSR" id="PIRSR000193-1"/>
    </source>
</evidence>
<dbReference type="EMBL" id="CP017634">
    <property type="protein sequence ID" value="ATW25507.1"/>
    <property type="molecule type" value="Genomic_DNA"/>
</dbReference>
<dbReference type="Pfam" id="PF03807">
    <property type="entry name" value="F420_oxidored"/>
    <property type="match status" value="1"/>
</dbReference>
<dbReference type="GO" id="GO:0055129">
    <property type="term" value="P:L-proline biosynthetic process"/>
    <property type="evidence" value="ECO:0007669"/>
    <property type="project" value="TreeGrafter"/>
</dbReference>